<gene>
    <name evidence="3" type="ORF">Thiowin_04191</name>
</gene>
<name>A0ABZ0SEZ5_9GAMM</name>
<dbReference type="PANTHER" id="PTHR42983">
    <property type="entry name" value="DINITROGENASE IRON-MOLYBDENUM COFACTOR PROTEIN-RELATED"/>
    <property type="match status" value="1"/>
</dbReference>
<reference evidence="3 4" key="1">
    <citation type="journal article" date="2023" name="Microorganisms">
        <title>Thiorhodovibrio frisius and Trv. litoralis spp. nov., Two Novel Members from a Clade of Fastidious Purple Sulfur Bacteria That Exhibit Unique Red-Shifted Light-Harvesting Capabilities.</title>
        <authorList>
            <person name="Methner A."/>
            <person name="Kuzyk S.B."/>
            <person name="Petersen J."/>
            <person name="Bauer S."/>
            <person name="Brinkmann H."/>
            <person name="Sichau K."/>
            <person name="Wanner G."/>
            <person name="Wolf J."/>
            <person name="Neumann-Schaal M."/>
            <person name="Henke P."/>
            <person name="Tank M."/>
            <person name="Sproer C."/>
            <person name="Bunk B."/>
            <person name="Overmann J."/>
        </authorList>
    </citation>
    <scope>NUCLEOTIDE SEQUENCE [LARGE SCALE GENOMIC DNA]</scope>
    <source>
        <strain evidence="3 4">DSM 6702</strain>
    </source>
</reference>
<dbReference type="PANTHER" id="PTHR42983:SF1">
    <property type="entry name" value="IRON-MOLYBDENUM PROTEIN"/>
    <property type="match status" value="1"/>
</dbReference>
<keyword evidence="1" id="KW-0535">Nitrogen fixation</keyword>
<sequence>MKTIAVTANDDRGLAGEMSMHFGHCSHFVLATLDEKSQVKSTDICVNPYAEQHQPGQIPDFIKSLGANVVLSGGMGGRAIEFFEQLGIEVATGHHPSVGEAIDAYVAGELSGAAECAHDHH</sequence>
<protein>
    <submittedName>
        <fullName evidence="3">Dinitrogenase iron-molybdenum cofactor</fullName>
    </submittedName>
</protein>
<evidence type="ECO:0000256" key="1">
    <source>
        <dbReference type="ARBA" id="ARBA00023231"/>
    </source>
</evidence>
<evidence type="ECO:0000259" key="2">
    <source>
        <dbReference type="Pfam" id="PF02579"/>
    </source>
</evidence>
<evidence type="ECO:0000313" key="4">
    <source>
        <dbReference type="Proteomes" id="UP001432180"/>
    </source>
</evidence>
<proteinExistence type="predicted"/>
<dbReference type="Pfam" id="PF02579">
    <property type="entry name" value="Nitro_FeMo-Co"/>
    <property type="match status" value="1"/>
</dbReference>
<dbReference type="RefSeq" id="WP_328984834.1">
    <property type="nucleotide sequence ID" value="NZ_CP121472.1"/>
</dbReference>
<dbReference type="InterPro" id="IPR036105">
    <property type="entry name" value="DiNase_FeMo-co_biosyn_sf"/>
</dbReference>
<dbReference type="InterPro" id="IPR003731">
    <property type="entry name" value="Di-Nase_FeMo-co_biosynth"/>
</dbReference>
<dbReference type="EMBL" id="CP121472">
    <property type="protein sequence ID" value="WPL19087.1"/>
    <property type="molecule type" value="Genomic_DNA"/>
</dbReference>
<dbReference type="Proteomes" id="UP001432180">
    <property type="component" value="Chromosome"/>
</dbReference>
<dbReference type="Gene3D" id="3.30.420.130">
    <property type="entry name" value="Dinitrogenase iron-molybdenum cofactor biosynthesis domain"/>
    <property type="match status" value="1"/>
</dbReference>
<dbReference type="SUPFAM" id="SSF53146">
    <property type="entry name" value="Nitrogenase accessory factor-like"/>
    <property type="match status" value="1"/>
</dbReference>
<keyword evidence="4" id="KW-1185">Reference proteome</keyword>
<evidence type="ECO:0000313" key="3">
    <source>
        <dbReference type="EMBL" id="WPL19087.1"/>
    </source>
</evidence>
<accession>A0ABZ0SEZ5</accession>
<organism evidence="3 4">
    <name type="scientific">Thiorhodovibrio winogradskyi</name>
    <dbReference type="NCBI Taxonomy" id="77007"/>
    <lineage>
        <taxon>Bacteria</taxon>
        <taxon>Pseudomonadati</taxon>
        <taxon>Pseudomonadota</taxon>
        <taxon>Gammaproteobacteria</taxon>
        <taxon>Chromatiales</taxon>
        <taxon>Chromatiaceae</taxon>
        <taxon>Thiorhodovibrio</taxon>
    </lineage>
</organism>
<feature type="domain" description="Dinitrogenase iron-molybdenum cofactor biosynthesis" evidence="2">
    <location>
        <begin position="17"/>
        <end position="106"/>
    </location>
</feature>